<keyword evidence="3" id="KW-0576">Peroxisome</keyword>
<dbReference type="GO" id="GO:0005778">
    <property type="term" value="C:peroxisomal membrane"/>
    <property type="evidence" value="ECO:0007669"/>
    <property type="project" value="UniProtKB-SubCell"/>
</dbReference>
<comment type="subcellular location">
    <subcellularLocation>
        <location evidence="4">Peroxisome membrane</location>
    </subcellularLocation>
</comment>
<dbReference type="EMBL" id="LHPM01000014">
    <property type="protein sequence ID" value="OAL65178.1"/>
    <property type="molecule type" value="Genomic_DNA"/>
</dbReference>
<reference evidence="6 7" key="1">
    <citation type="submission" date="2016-05" db="EMBL/GenBank/DDBJ databases">
        <title>Genome sequencing of Trichophyton rubrum CMCC(F)T1i isolated from hair.</title>
        <authorList>
            <person name="Zhan P."/>
            <person name="Tao Y."/>
            <person name="Liu W."/>
        </authorList>
    </citation>
    <scope>NUCLEOTIDE SEQUENCE [LARGE SCALE GENOMIC DNA]</scope>
    <source>
        <strain evidence="7">CMCC(F)T1i</strain>
    </source>
</reference>
<evidence type="ECO:0000256" key="1">
    <source>
        <dbReference type="ARBA" id="ARBA00022593"/>
    </source>
</evidence>
<dbReference type="Pfam" id="PF05648">
    <property type="entry name" value="PEX11"/>
    <property type="match status" value="1"/>
</dbReference>
<dbReference type="InterPro" id="IPR008733">
    <property type="entry name" value="PEX11"/>
</dbReference>
<dbReference type="AlphaFoldDB" id="A0A178EZ36"/>
<dbReference type="PANTHER" id="PTHR12652:SF23">
    <property type="entry name" value="MICROBODY (PEROXISOME) PROLIFERATION PROTEIN PEROXIN 11B (EUROFUNG)"/>
    <property type="match status" value="1"/>
</dbReference>
<comment type="caution">
    <text evidence="6">The sequence shown here is derived from an EMBL/GenBank/DDBJ whole genome shotgun (WGS) entry which is preliminary data.</text>
</comment>
<evidence type="ECO:0000256" key="2">
    <source>
        <dbReference type="ARBA" id="ARBA00023136"/>
    </source>
</evidence>
<dbReference type="Proteomes" id="UP000243015">
    <property type="component" value="Unassembled WGS sequence"/>
</dbReference>
<keyword evidence="1" id="KW-0962">Peroxisome biogenesis</keyword>
<evidence type="ECO:0000256" key="4">
    <source>
        <dbReference type="ARBA" id="ARBA00046271"/>
    </source>
</evidence>
<accession>A0A178EZ36</accession>
<sequence length="508" mass="55485">MVTTPQPWMAQFSRYINSAPGIENTLRLLQFSCVILESFSGASPSPWSRAGGQFALSRRYFRFFKFIDYFENAWAAYTLNDSAPAHRRGSIASTLDFSKWSLLGVYLLLEGVTIFDALGVQRTSWGDRALLESNKFWLYALVFSLLSTLWQLTQLRQTPKTSSAIQKKEKDPNAKNNADGLEKAPSVEKQTVSSTEFIIIYQDLIKDLIITVCDICIPGHVLGWIPVSASAMGSAAVLSTLLVGRDRWVQVRGVAGPVVLTPTHTTLAVGDSVPLMQADGWPVIVGAPGDGLEDVMGVVGVAEVEDGPSGVVSSRVPSAIGGPGGGLGYGFSVASGRSSNRIPVVVGSDPVGVDTYPGFPEYVLTAIKHALLGVQISAVAIQCWIQENEVIHGDAKLQHNKITIDTILTATIMVPPELISGVLFRVEDRLDLKYLSEVSKRLNELTIPLKALEYESTTGLTSAELEDKKRWIDPEPEARFSKVVRYMELRRRVLSILIRCQEDGIVAT</sequence>
<keyword evidence="2" id="KW-0472">Membrane</keyword>
<proteinExistence type="predicted"/>
<dbReference type="GO" id="GO:0016559">
    <property type="term" value="P:peroxisome fission"/>
    <property type="evidence" value="ECO:0007669"/>
    <property type="project" value="InterPro"/>
</dbReference>
<feature type="region of interest" description="Disordered" evidence="5">
    <location>
        <begin position="161"/>
        <end position="186"/>
    </location>
</feature>
<evidence type="ECO:0000256" key="5">
    <source>
        <dbReference type="SAM" id="MobiDB-lite"/>
    </source>
</evidence>
<dbReference type="VEuPathDB" id="FungiDB:TERG_06793"/>
<gene>
    <name evidence="6" type="ORF">A7C99_3662</name>
</gene>
<organism evidence="6 7">
    <name type="scientific">Trichophyton rubrum</name>
    <name type="common">Athlete's foot fungus</name>
    <name type="synonym">Epidermophyton rubrum</name>
    <dbReference type="NCBI Taxonomy" id="5551"/>
    <lineage>
        <taxon>Eukaryota</taxon>
        <taxon>Fungi</taxon>
        <taxon>Dikarya</taxon>
        <taxon>Ascomycota</taxon>
        <taxon>Pezizomycotina</taxon>
        <taxon>Eurotiomycetes</taxon>
        <taxon>Eurotiomycetidae</taxon>
        <taxon>Onygenales</taxon>
        <taxon>Arthrodermataceae</taxon>
        <taxon>Trichophyton</taxon>
    </lineage>
</organism>
<protein>
    <submittedName>
        <fullName evidence="6">Uncharacterized protein</fullName>
    </submittedName>
</protein>
<name>A0A178EZ36_TRIRU</name>
<evidence type="ECO:0000256" key="3">
    <source>
        <dbReference type="ARBA" id="ARBA00023140"/>
    </source>
</evidence>
<evidence type="ECO:0000313" key="6">
    <source>
        <dbReference type="EMBL" id="OAL65178.1"/>
    </source>
</evidence>
<evidence type="ECO:0000313" key="7">
    <source>
        <dbReference type="Proteomes" id="UP000243015"/>
    </source>
</evidence>
<dbReference type="PANTHER" id="PTHR12652">
    <property type="entry name" value="PEROXISOMAL BIOGENESIS FACTOR 11"/>
    <property type="match status" value="1"/>
</dbReference>